<dbReference type="GO" id="GO:0005886">
    <property type="term" value="C:plasma membrane"/>
    <property type="evidence" value="ECO:0007669"/>
    <property type="project" value="TreeGrafter"/>
</dbReference>
<dbReference type="InterPro" id="IPR003445">
    <property type="entry name" value="Cat_transpt"/>
</dbReference>
<feature type="region of interest" description="Disordered" evidence="7">
    <location>
        <begin position="679"/>
        <end position="698"/>
    </location>
</feature>
<dbReference type="InterPro" id="IPR051143">
    <property type="entry name" value="TrkH_K-transport"/>
</dbReference>
<dbReference type="STRING" id="747525.W4K8U3"/>
<evidence type="ECO:0000256" key="6">
    <source>
        <dbReference type="ARBA" id="ARBA00023136"/>
    </source>
</evidence>
<dbReference type="InParanoid" id="W4K8U3"/>
<keyword evidence="2" id="KW-0813">Transport</keyword>
<gene>
    <name evidence="9" type="ORF">HETIRDRAFT_168845</name>
</gene>
<feature type="transmembrane region" description="Helical" evidence="8">
    <location>
        <begin position="445"/>
        <end position="465"/>
    </location>
</feature>
<protein>
    <submittedName>
        <fullName evidence="9">Potassium transporter</fullName>
    </submittedName>
</protein>
<feature type="transmembrane region" description="Helical" evidence="8">
    <location>
        <begin position="28"/>
        <end position="46"/>
    </location>
</feature>
<sequence>MSALYVRARAFAAKGLDTLNLNFYRLHLLYFTIAPFILAAVAYACNGMFPASYLDLLFCCVSAMTGTGLATLDLSSLTAWQQAVLVILEIIGSPVTISFIVVYVRRRYFQRHLHWIVESEFERTKTRDILRDAQSDSAPKRNAQFKPSMIRRVDTLPKPISSSMDMNAMFLDFSSSIPEHHIAGQTFGHSDQVQQRVNLAPRRELTRRTTIEVIDPNHNQDDEFGGFRNPLELIARLFRRLFPNIQKKLKRSMTMPTESKLVPDDTNVDLQGDRPVSYFSFNARVRKNSVFYGLSDSDCEELGGVEYRALTALLWIVPLYAVGSLGTAFVVTAPYMSLARWKDNFQPPQQHRVINPVWYSIFEVIGAWANTGLSLVDQGLIPFQTAYPMLIFLIWVVIAGNTGYPVLWGIFKSVPKTSQMRETLQFLLDHPRRCFIYLFPSRQTWFLLIMLIFLNLTDWFLFLVLDIGNATVEAIPVGTRLIVAAVQAVAVRLAGFQSVPIAVLAPAVKVLYVVMIVRSTNVYEERSLGVSETVIGDDGDIEDEANYPQTDSRVAIWGRYLGRHVKRQLAFDMWWLALALFLICIIEKNQLSDSANESWFNLFSMIFEIVSAYATVGLSLGIPTANFSLSGAMHALSKLILCAVMIRGRHRGLPVALDRAIMLPKEFLDMASEKALQMKRRQVGQSRDRNARRRRLSA</sequence>
<comment type="subcellular location">
    <subcellularLocation>
        <location evidence="1">Membrane</location>
        <topology evidence="1">Multi-pass membrane protein</topology>
    </subcellularLocation>
</comment>
<evidence type="ECO:0000256" key="1">
    <source>
        <dbReference type="ARBA" id="ARBA00004141"/>
    </source>
</evidence>
<evidence type="ECO:0000256" key="3">
    <source>
        <dbReference type="ARBA" id="ARBA00022692"/>
    </source>
</evidence>
<feature type="transmembrane region" description="Helical" evidence="8">
    <location>
        <begin position="388"/>
        <end position="411"/>
    </location>
</feature>
<dbReference type="EMBL" id="KI925458">
    <property type="protein sequence ID" value="ETW82203.1"/>
    <property type="molecule type" value="Genomic_DNA"/>
</dbReference>
<evidence type="ECO:0000313" key="9">
    <source>
        <dbReference type="EMBL" id="ETW82203.1"/>
    </source>
</evidence>
<dbReference type="GO" id="GO:0140107">
    <property type="term" value="F:high-affinity potassium ion transmembrane transporter activity"/>
    <property type="evidence" value="ECO:0007669"/>
    <property type="project" value="TreeGrafter"/>
</dbReference>
<organism evidence="9 10">
    <name type="scientific">Heterobasidion irregulare (strain TC 32-1)</name>
    <dbReference type="NCBI Taxonomy" id="747525"/>
    <lineage>
        <taxon>Eukaryota</taxon>
        <taxon>Fungi</taxon>
        <taxon>Dikarya</taxon>
        <taxon>Basidiomycota</taxon>
        <taxon>Agaricomycotina</taxon>
        <taxon>Agaricomycetes</taxon>
        <taxon>Russulales</taxon>
        <taxon>Bondarzewiaceae</taxon>
        <taxon>Heterobasidion</taxon>
        <taxon>Heterobasidion annosum species complex</taxon>
    </lineage>
</organism>
<dbReference type="HOGENOM" id="CLU_005947_3_0_1"/>
<keyword evidence="4 8" id="KW-1133">Transmembrane helix</keyword>
<dbReference type="PANTHER" id="PTHR31064">
    <property type="entry name" value="POTASSIUM TRANSPORT PROTEIN DDB_G0292412-RELATED"/>
    <property type="match status" value="1"/>
</dbReference>
<dbReference type="AlphaFoldDB" id="W4K8U3"/>
<proteinExistence type="predicted"/>
<feature type="transmembrane region" description="Helical" evidence="8">
    <location>
        <begin position="312"/>
        <end position="337"/>
    </location>
</feature>
<dbReference type="GO" id="GO:0030007">
    <property type="term" value="P:intracellular potassium ion homeostasis"/>
    <property type="evidence" value="ECO:0007669"/>
    <property type="project" value="TreeGrafter"/>
</dbReference>
<feature type="transmembrane region" description="Helical" evidence="8">
    <location>
        <begin position="569"/>
        <end position="586"/>
    </location>
</feature>
<dbReference type="GeneID" id="20668187"/>
<dbReference type="GO" id="GO:1990573">
    <property type="term" value="P:potassium ion import across plasma membrane"/>
    <property type="evidence" value="ECO:0007669"/>
    <property type="project" value="TreeGrafter"/>
</dbReference>
<feature type="transmembrane region" description="Helical" evidence="8">
    <location>
        <begin position="84"/>
        <end position="104"/>
    </location>
</feature>
<keyword evidence="6 8" id="KW-0472">Membrane</keyword>
<dbReference type="PANTHER" id="PTHR31064:SF30">
    <property type="entry name" value="HIGH-AFFINITY POTASSIUM TRANSPORT PROTEIN-RELATED"/>
    <property type="match status" value="1"/>
</dbReference>
<accession>W4K8U3</accession>
<dbReference type="RefSeq" id="XP_009546750.1">
    <property type="nucleotide sequence ID" value="XM_009548455.1"/>
</dbReference>
<dbReference type="KEGG" id="hir:HETIRDRAFT_168845"/>
<dbReference type="Pfam" id="PF02386">
    <property type="entry name" value="TrkH"/>
    <property type="match status" value="1"/>
</dbReference>
<keyword evidence="10" id="KW-1185">Reference proteome</keyword>
<name>W4K8U3_HETIT</name>
<feature type="transmembrane region" description="Helical" evidence="8">
    <location>
        <begin position="598"/>
        <end position="620"/>
    </location>
</feature>
<feature type="transmembrane region" description="Helical" evidence="8">
    <location>
        <begin position="501"/>
        <end position="517"/>
    </location>
</feature>
<keyword evidence="5" id="KW-0406">Ion transport</keyword>
<evidence type="ECO:0000256" key="5">
    <source>
        <dbReference type="ARBA" id="ARBA00023065"/>
    </source>
</evidence>
<evidence type="ECO:0000256" key="4">
    <source>
        <dbReference type="ARBA" id="ARBA00022989"/>
    </source>
</evidence>
<evidence type="ECO:0000256" key="2">
    <source>
        <dbReference type="ARBA" id="ARBA00022448"/>
    </source>
</evidence>
<evidence type="ECO:0000256" key="8">
    <source>
        <dbReference type="SAM" id="Phobius"/>
    </source>
</evidence>
<evidence type="ECO:0000256" key="7">
    <source>
        <dbReference type="SAM" id="MobiDB-lite"/>
    </source>
</evidence>
<evidence type="ECO:0000313" key="10">
    <source>
        <dbReference type="Proteomes" id="UP000030671"/>
    </source>
</evidence>
<dbReference type="FunCoup" id="W4K8U3">
    <property type="interactions" value="61"/>
</dbReference>
<dbReference type="eggNOG" id="KOG1341">
    <property type="taxonomic scope" value="Eukaryota"/>
</dbReference>
<keyword evidence="3 8" id="KW-0812">Transmembrane</keyword>
<dbReference type="OrthoDB" id="9999863at2759"/>
<reference evidence="9 10" key="1">
    <citation type="journal article" date="2012" name="New Phytol.">
        <title>Insight into trade-off between wood decay and parasitism from the genome of a fungal forest pathogen.</title>
        <authorList>
            <person name="Olson A."/>
            <person name="Aerts A."/>
            <person name="Asiegbu F."/>
            <person name="Belbahri L."/>
            <person name="Bouzid O."/>
            <person name="Broberg A."/>
            <person name="Canback B."/>
            <person name="Coutinho P.M."/>
            <person name="Cullen D."/>
            <person name="Dalman K."/>
            <person name="Deflorio G."/>
            <person name="van Diepen L.T."/>
            <person name="Dunand C."/>
            <person name="Duplessis S."/>
            <person name="Durling M."/>
            <person name="Gonthier P."/>
            <person name="Grimwood J."/>
            <person name="Fossdal C.G."/>
            <person name="Hansson D."/>
            <person name="Henrissat B."/>
            <person name="Hietala A."/>
            <person name="Himmelstrand K."/>
            <person name="Hoffmeister D."/>
            <person name="Hogberg N."/>
            <person name="James T.Y."/>
            <person name="Karlsson M."/>
            <person name="Kohler A."/>
            <person name="Kues U."/>
            <person name="Lee Y.H."/>
            <person name="Lin Y.C."/>
            <person name="Lind M."/>
            <person name="Lindquist E."/>
            <person name="Lombard V."/>
            <person name="Lucas S."/>
            <person name="Lunden K."/>
            <person name="Morin E."/>
            <person name="Murat C."/>
            <person name="Park J."/>
            <person name="Raffaello T."/>
            <person name="Rouze P."/>
            <person name="Salamov A."/>
            <person name="Schmutz J."/>
            <person name="Solheim H."/>
            <person name="Stahlberg J."/>
            <person name="Velez H."/>
            <person name="de Vries R.P."/>
            <person name="Wiebenga A."/>
            <person name="Woodward S."/>
            <person name="Yakovlev I."/>
            <person name="Garbelotto M."/>
            <person name="Martin F."/>
            <person name="Grigoriev I.V."/>
            <person name="Stenlid J."/>
        </authorList>
    </citation>
    <scope>NUCLEOTIDE SEQUENCE [LARGE SCALE GENOMIC DNA]</scope>
    <source>
        <strain evidence="9 10">TC 32-1</strain>
    </source>
</reference>
<dbReference type="Proteomes" id="UP000030671">
    <property type="component" value="Unassembled WGS sequence"/>
</dbReference>